<dbReference type="NCBIfam" id="NF010185">
    <property type="entry name" value="PRK13664.1"/>
    <property type="match status" value="1"/>
</dbReference>
<dbReference type="AlphaFoldDB" id="A0A068R4S3"/>
<evidence type="ECO:0000256" key="5">
    <source>
        <dbReference type="HAMAP-Rule" id="MF_01566"/>
    </source>
</evidence>
<dbReference type="HOGENOM" id="CLU_198936_0_0_6"/>
<evidence type="ECO:0000256" key="4">
    <source>
        <dbReference type="ARBA" id="ARBA00023136"/>
    </source>
</evidence>
<sequence>MHWLIDYWWIVLLVLIGMIVNAVKTLSRVDQKRFLDNKPELPPHRDFNDQWDDEDDWPQQNRKK</sequence>
<feature type="transmembrane region" description="Helical" evidence="5">
    <location>
        <begin position="6"/>
        <end position="23"/>
    </location>
</feature>
<dbReference type="GO" id="GO:0005886">
    <property type="term" value="C:plasma membrane"/>
    <property type="evidence" value="ECO:0007669"/>
    <property type="project" value="UniProtKB-SubCell"/>
</dbReference>
<keyword evidence="4 5" id="KW-0472">Membrane</keyword>
<dbReference type="Pfam" id="PF13980">
    <property type="entry name" value="UPF0370"/>
    <property type="match status" value="1"/>
</dbReference>
<evidence type="ECO:0000313" key="7">
    <source>
        <dbReference type="EMBL" id="CDG21125.1"/>
    </source>
</evidence>
<proteinExistence type="inferred from homology"/>
<dbReference type="HAMAP" id="MF_01566">
    <property type="entry name" value="UPF0370"/>
    <property type="match status" value="1"/>
</dbReference>
<keyword evidence="2 5" id="KW-0812">Transmembrane</keyword>
<name>A0A068R4S3_9GAMM</name>
<evidence type="ECO:0000256" key="3">
    <source>
        <dbReference type="ARBA" id="ARBA00022989"/>
    </source>
</evidence>
<protein>
    <recommendedName>
        <fullName evidence="5">UPF0370 protein XPG1_1470</fullName>
    </recommendedName>
</protein>
<dbReference type="RefSeq" id="WP_045958380.1">
    <property type="nucleotide sequence ID" value="NZ_FO704551.1"/>
</dbReference>
<dbReference type="STRING" id="1354304.XPG1_1470"/>
<comment type="subcellular location">
    <subcellularLocation>
        <location evidence="5">Cell membrane</location>
        <topology evidence="5">Single-pass membrane protein</topology>
    </subcellularLocation>
</comment>
<dbReference type="EMBL" id="FO704551">
    <property type="protein sequence ID" value="CDG21125.1"/>
    <property type="molecule type" value="Genomic_DNA"/>
</dbReference>
<dbReference type="OrthoDB" id="6522148at2"/>
<feature type="compositionally biased region" description="Basic and acidic residues" evidence="6">
    <location>
        <begin position="36"/>
        <end position="48"/>
    </location>
</feature>
<accession>A0A068R4S3</accession>
<evidence type="ECO:0000256" key="1">
    <source>
        <dbReference type="ARBA" id="ARBA00022475"/>
    </source>
</evidence>
<evidence type="ECO:0000313" key="8">
    <source>
        <dbReference type="Proteomes" id="UP000032735"/>
    </source>
</evidence>
<dbReference type="KEGG" id="xpo:XPG1_1470"/>
<organism evidence="7 8">
    <name type="scientific">Xenorhabdus poinarii G6</name>
    <dbReference type="NCBI Taxonomy" id="1354304"/>
    <lineage>
        <taxon>Bacteria</taxon>
        <taxon>Pseudomonadati</taxon>
        <taxon>Pseudomonadota</taxon>
        <taxon>Gammaproteobacteria</taxon>
        <taxon>Enterobacterales</taxon>
        <taxon>Morganellaceae</taxon>
        <taxon>Xenorhabdus</taxon>
    </lineage>
</organism>
<evidence type="ECO:0000256" key="2">
    <source>
        <dbReference type="ARBA" id="ARBA00022692"/>
    </source>
</evidence>
<dbReference type="InterPro" id="IPR020910">
    <property type="entry name" value="UPF0370"/>
</dbReference>
<dbReference type="Proteomes" id="UP000032735">
    <property type="component" value="Chromosome"/>
</dbReference>
<comment type="similarity">
    <text evidence="5">Belongs to the UPF0370 family.</text>
</comment>
<evidence type="ECO:0000256" key="6">
    <source>
        <dbReference type="SAM" id="MobiDB-lite"/>
    </source>
</evidence>
<keyword evidence="1 5" id="KW-1003">Cell membrane</keyword>
<gene>
    <name evidence="7" type="ORF">XPG1_1470</name>
</gene>
<feature type="region of interest" description="Disordered" evidence="6">
    <location>
        <begin position="36"/>
        <end position="64"/>
    </location>
</feature>
<reference evidence="7 8" key="1">
    <citation type="submission" date="2013-07" db="EMBL/GenBank/DDBJ databases">
        <authorList>
            <person name="Genoscope - CEA"/>
        </authorList>
    </citation>
    <scope>NUCLEOTIDE SEQUENCE [LARGE SCALE GENOMIC DNA]</scope>
    <source>
        <strain evidence="7 8">G6</strain>
    </source>
</reference>
<keyword evidence="8" id="KW-1185">Reference proteome</keyword>
<keyword evidence="3 5" id="KW-1133">Transmembrane helix</keyword>